<feature type="domain" description="Protein CR006 P-loop" evidence="1">
    <location>
        <begin position="575"/>
        <end position="697"/>
    </location>
</feature>
<dbReference type="PANTHER" id="PTHR32182">
    <property type="entry name" value="DNA REPLICATION AND REPAIR PROTEIN RECF"/>
    <property type="match status" value="1"/>
</dbReference>
<dbReference type="EMBL" id="CP170721">
    <property type="protein sequence ID" value="XIA18963.1"/>
    <property type="molecule type" value="Genomic_DNA"/>
</dbReference>
<organism evidence="2">
    <name type="scientific">Rhodanobacter sp. FW102-FHT14D07</name>
    <dbReference type="NCBI Taxonomy" id="3351462"/>
    <lineage>
        <taxon>Bacteria</taxon>
        <taxon>Pseudomonadati</taxon>
        <taxon>Pseudomonadota</taxon>
        <taxon>Gammaproteobacteria</taxon>
        <taxon>Lysobacterales</taxon>
        <taxon>Rhodanobacteraceae</taxon>
        <taxon>Rhodanobacter</taxon>
    </lineage>
</organism>
<dbReference type="Pfam" id="PF13166">
    <property type="entry name" value="AAA_13"/>
    <property type="match status" value="1"/>
</dbReference>
<dbReference type="InterPro" id="IPR027417">
    <property type="entry name" value="P-loop_NTPase"/>
</dbReference>
<dbReference type="SUPFAM" id="SSF52540">
    <property type="entry name" value="P-loop containing nucleoside triphosphate hydrolases"/>
    <property type="match status" value="1"/>
</dbReference>
<reference evidence="2" key="1">
    <citation type="submission" date="2024-10" db="EMBL/GenBank/DDBJ databases">
        <authorList>
            <person name="Lesea H.P."/>
            <person name="Kuehl J.V."/>
            <person name="Chandonia J.-M."/>
        </authorList>
    </citation>
    <scope>NUCLEOTIDE SEQUENCE</scope>
    <source>
        <strain evidence="2">FW102-FHT14D07</strain>
    </source>
</reference>
<accession>A0AB74UQ92</accession>
<dbReference type="Gene3D" id="3.40.50.300">
    <property type="entry name" value="P-loop containing nucleotide triphosphate hydrolases"/>
    <property type="match status" value="1"/>
</dbReference>
<dbReference type="AlphaFoldDB" id="A0AB74UQ92"/>
<protein>
    <submittedName>
        <fullName evidence="2">AAA family ATPase</fullName>
    </submittedName>
</protein>
<gene>
    <name evidence="2" type="ORF">ACFYG5_02120</name>
</gene>
<name>A0AB74UQ92_9GAMM</name>
<dbReference type="GO" id="GO:0000731">
    <property type="term" value="P:DNA synthesis involved in DNA repair"/>
    <property type="evidence" value="ECO:0007669"/>
    <property type="project" value="TreeGrafter"/>
</dbReference>
<sequence>MAATGGKKAAQTIEAWLNERSDWLRRAASEFLARRRHPDQEEIAALADHCLAEARQELKQKFAPLENGSIEAVPTGPEIRLKSVSQIKGVNALRADAVLNSDQGNLTVIYGTNGSGKTGYARLIKEICGSKTKDDRLFGNVFDGDNTPPEAVVVLAIDAKDQPPQQWKLATGPIRNLVSTVQVFDTTAATLFTDKSNAATHEPRAMRFLSGLIAASDGVAAELRRRRDLTVSKLPALPNEHANTPAAQFFAKASQAKPHEVNEACALPKNIDEEIVELEGALAAEDPAGKIAALSASLQRNTDIRTTCEELAKGLADEAIRTVVAARKDATTKRSAATAFAKELFEGIPLAGVGEAVWRELWNHAKNYSEAVAYVGSDYPVLGGQARCVLCQQELGDEAKGRMRSFSEYLEGALETTAKAAEQLLADAVTDFVNAPEATFWPLVEAATGLTEDALKPLQDVLSDRFRAAEKSEDPAGLPPLDFSRLLDALSNKDAGLQREREALIAVAGAQGRAEKTARLGVLKAQKWLASIRPSLLEECERQATLKSLDDAVALTVTTALTKKVGEVANDYLVSGYVERFNKELAGLGGSQVRVKLNTKSEGKGRFSFSLDLKEAKTKVAPRMVLSEGEQRAVALASFLADVTGGARAAPVIFDDPISSLDQDFEEAVATRLVELSRTRQVIVFTHRLSMMTLLQAAASKIVEFGQQVSVAVQVIARTADGAGVPSEFDIFSQKPKAGLNSLLQGISSLAKVPANVEPYARAGLCSTFRLFLEKIVEYHLCADVIARYRRDVQTKNKIAKLALVTPEDCQLIDEMMSKYSGFVHSQAQEAPTKVPSAEVLKDDVTQVKTWLEKFDERVKVAFPGK</sequence>
<dbReference type="GO" id="GO:0006302">
    <property type="term" value="P:double-strand break repair"/>
    <property type="evidence" value="ECO:0007669"/>
    <property type="project" value="TreeGrafter"/>
</dbReference>
<dbReference type="PANTHER" id="PTHR32182:SF22">
    <property type="entry name" value="ATP-DEPENDENT ENDONUCLEASE, OLD FAMILY-RELATED"/>
    <property type="match status" value="1"/>
</dbReference>
<dbReference type="RefSeq" id="WP_395119849.1">
    <property type="nucleotide sequence ID" value="NZ_CP170721.1"/>
</dbReference>
<dbReference type="InterPro" id="IPR026866">
    <property type="entry name" value="CR006_AAA"/>
</dbReference>
<evidence type="ECO:0000313" key="2">
    <source>
        <dbReference type="EMBL" id="XIA18963.1"/>
    </source>
</evidence>
<proteinExistence type="predicted"/>
<evidence type="ECO:0000259" key="1">
    <source>
        <dbReference type="Pfam" id="PF13166"/>
    </source>
</evidence>